<dbReference type="InterPro" id="IPR051746">
    <property type="entry name" value="Kelch_domain_containing_8"/>
</dbReference>
<organism evidence="5 6">
    <name type="scientific">Herpetosiphon gulosus</name>
    <dbReference type="NCBI Taxonomy" id="1973496"/>
    <lineage>
        <taxon>Bacteria</taxon>
        <taxon>Bacillati</taxon>
        <taxon>Chloroflexota</taxon>
        <taxon>Chloroflexia</taxon>
        <taxon>Herpetosiphonales</taxon>
        <taxon>Herpetosiphonaceae</taxon>
        <taxon>Herpetosiphon</taxon>
    </lineage>
</organism>
<dbReference type="RefSeq" id="WP_345721340.1">
    <property type="nucleotide sequence ID" value="NZ_BAABRU010000004.1"/>
</dbReference>
<reference evidence="5 6" key="1">
    <citation type="submission" date="2024-02" db="EMBL/GenBank/DDBJ databases">
        <title>Herpetosiphon gulosus NBRC 112829.</title>
        <authorList>
            <person name="Ichikawa N."/>
            <person name="Katano-Makiyama Y."/>
            <person name="Hidaka K."/>
        </authorList>
    </citation>
    <scope>NUCLEOTIDE SEQUENCE [LARGE SCALE GENOMIC DNA]</scope>
    <source>
        <strain evidence="5 6">NBRC 112829</strain>
    </source>
</reference>
<dbReference type="EMBL" id="BAABRU010000004">
    <property type="protein sequence ID" value="GAA5527723.1"/>
    <property type="molecule type" value="Genomic_DNA"/>
</dbReference>
<protein>
    <submittedName>
        <fullName evidence="5">N-acetylneuraminate epimerase</fullName>
    </submittedName>
</protein>
<dbReference type="Gene3D" id="2.120.10.80">
    <property type="entry name" value="Kelch-type beta propeller"/>
    <property type="match status" value="2"/>
</dbReference>
<keyword evidence="3" id="KW-0812">Transmembrane</keyword>
<dbReference type="Gene3D" id="1.10.10.10">
    <property type="entry name" value="Winged helix-like DNA-binding domain superfamily/Winged helix DNA-binding domain"/>
    <property type="match status" value="1"/>
</dbReference>
<dbReference type="InterPro" id="IPR000792">
    <property type="entry name" value="Tscrpt_reg_LuxR_C"/>
</dbReference>
<evidence type="ECO:0000256" key="1">
    <source>
        <dbReference type="ARBA" id="ARBA00022441"/>
    </source>
</evidence>
<feature type="transmembrane region" description="Helical" evidence="3">
    <location>
        <begin position="135"/>
        <end position="159"/>
    </location>
</feature>
<dbReference type="PANTHER" id="PTHR46260">
    <property type="entry name" value="RING-TYPE DOMAIN-CONTAINING PROTEIN"/>
    <property type="match status" value="1"/>
</dbReference>
<dbReference type="PRINTS" id="PR00038">
    <property type="entry name" value="HTHLUXR"/>
</dbReference>
<comment type="caution">
    <text evidence="5">The sequence shown here is derived from an EMBL/GenBank/DDBJ whole genome shotgun (WGS) entry which is preliminary data.</text>
</comment>
<evidence type="ECO:0000259" key="4">
    <source>
        <dbReference type="PROSITE" id="PS50043"/>
    </source>
</evidence>
<sequence>MSDQSPLSEREIEVLRQLALGASNNEIANTLVISPNTVKVHIRNIYAKLGVLSRAEATLEAVRRGLIEGLNTPNPVPEPESIPESESPVIIPIDEPIVPEPIQITSTTQPITTPAPDPITPVITQPTNQITIPRAYALAILGVLFGLIVAVVAIGWFVVRGNITPTTQPATTLVSNVWQPLTALPEPTYQHAGVFLADSLIVIGGNTDTGVVAHTRQLNLATGAWRELAAKPTAVASSGAVQIAGQIYVPGGRDKNGAASTILEIFDLAQNRWQTGPAMPAPRANAMIAAIDGKVYVFGGENEGIIADTSFIYSPDTQSWSQGPTIPLPLRDAAIAQSGGDVVLIGGQTSTGPSLGTWRLQTGTWQKLTDLPAPRIDAGAVYITNQIYLVGGAEGDQAILVLQNNIWNATDLRTGHAVSEHLVLSNARDIYSIGGWNGTNALAETRSWTPITNIFLPSVGK</sequence>
<dbReference type="InterPro" id="IPR016032">
    <property type="entry name" value="Sig_transdc_resp-reg_C-effctor"/>
</dbReference>
<dbReference type="CDD" id="cd06170">
    <property type="entry name" value="LuxR_C_like"/>
    <property type="match status" value="1"/>
</dbReference>
<dbReference type="SMART" id="SM00421">
    <property type="entry name" value="HTH_LUXR"/>
    <property type="match status" value="1"/>
</dbReference>
<gene>
    <name evidence="5" type="primary">nanM_3</name>
    <name evidence="5" type="ORF">Hgul01_01516</name>
</gene>
<keyword evidence="1" id="KW-0880">Kelch repeat</keyword>
<dbReference type="SUPFAM" id="SSF117281">
    <property type="entry name" value="Kelch motif"/>
    <property type="match status" value="1"/>
</dbReference>
<evidence type="ECO:0000256" key="2">
    <source>
        <dbReference type="ARBA" id="ARBA00022737"/>
    </source>
</evidence>
<proteinExistence type="predicted"/>
<dbReference type="SUPFAM" id="SSF46894">
    <property type="entry name" value="C-terminal effector domain of the bipartite response regulators"/>
    <property type="match status" value="1"/>
</dbReference>
<dbReference type="InterPro" id="IPR015915">
    <property type="entry name" value="Kelch-typ_b-propeller"/>
</dbReference>
<accession>A0ABP9WZJ6</accession>
<keyword evidence="3" id="KW-1133">Transmembrane helix</keyword>
<dbReference type="PROSITE" id="PS00622">
    <property type="entry name" value="HTH_LUXR_1"/>
    <property type="match status" value="1"/>
</dbReference>
<dbReference type="PANTHER" id="PTHR46260:SF3">
    <property type="entry name" value="RING-TYPE DOMAIN-CONTAINING PROTEIN"/>
    <property type="match status" value="1"/>
</dbReference>
<dbReference type="Pfam" id="PF00196">
    <property type="entry name" value="GerE"/>
    <property type="match status" value="1"/>
</dbReference>
<dbReference type="InterPro" id="IPR006652">
    <property type="entry name" value="Kelch_1"/>
</dbReference>
<dbReference type="Proteomes" id="UP001428290">
    <property type="component" value="Unassembled WGS sequence"/>
</dbReference>
<name>A0ABP9WZJ6_9CHLR</name>
<keyword evidence="3" id="KW-0472">Membrane</keyword>
<keyword evidence="6" id="KW-1185">Reference proteome</keyword>
<feature type="domain" description="HTH luxR-type" evidence="4">
    <location>
        <begin position="1"/>
        <end position="65"/>
    </location>
</feature>
<evidence type="ECO:0000313" key="6">
    <source>
        <dbReference type="Proteomes" id="UP001428290"/>
    </source>
</evidence>
<evidence type="ECO:0000313" key="5">
    <source>
        <dbReference type="EMBL" id="GAA5527723.1"/>
    </source>
</evidence>
<keyword evidence="2" id="KW-0677">Repeat</keyword>
<dbReference type="PROSITE" id="PS50043">
    <property type="entry name" value="HTH_LUXR_2"/>
    <property type="match status" value="1"/>
</dbReference>
<dbReference type="InterPro" id="IPR036388">
    <property type="entry name" value="WH-like_DNA-bd_sf"/>
</dbReference>
<dbReference type="Pfam" id="PF24681">
    <property type="entry name" value="Kelch_KLHDC2_KLHL20_DRC7"/>
    <property type="match status" value="1"/>
</dbReference>
<evidence type="ECO:0000256" key="3">
    <source>
        <dbReference type="SAM" id="Phobius"/>
    </source>
</evidence>
<dbReference type="SMART" id="SM00612">
    <property type="entry name" value="Kelch"/>
    <property type="match status" value="4"/>
</dbReference>